<reference evidence="1 2" key="1">
    <citation type="submission" date="2021-06" db="EMBL/GenBank/DDBJ databases">
        <title>Caerostris darwini draft genome.</title>
        <authorList>
            <person name="Kono N."/>
            <person name="Arakawa K."/>
        </authorList>
    </citation>
    <scope>NUCLEOTIDE SEQUENCE [LARGE SCALE GENOMIC DNA]</scope>
</reference>
<comment type="caution">
    <text evidence="1">The sequence shown here is derived from an EMBL/GenBank/DDBJ whole genome shotgun (WGS) entry which is preliminary data.</text>
</comment>
<protein>
    <submittedName>
        <fullName evidence="1">Uncharacterized protein</fullName>
    </submittedName>
</protein>
<accession>A0AAV4V5M5</accession>
<name>A0AAV4V5M5_9ARAC</name>
<evidence type="ECO:0000313" key="1">
    <source>
        <dbReference type="EMBL" id="GIY65348.1"/>
    </source>
</evidence>
<evidence type="ECO:0000313" key="2">
    <source>
        <dbReference type="Proteomes" id="UP001054837"/>
    </source>
</evidence>
<sequence length="97" mass="11322">MKLPRSLHLSNHYAMICPRDSEGNFYGEQILSDSLSPTEGDAKVICYDFRERRKEARDLGRENLWPIFSVLWRNVKGYVLFIESSCATQNENNHRIS</sequence>
<dbReference type="Proteomes" id="UP001054837">
    <property type="component" value="Unassembled WGS sequence"/>
</dbReference>
<dbReference type="EMBL" id="BPLQ01012409">
    <property type="protein sequence ID" value="GIY65348.1"/>
    <property type="molecule type" value="Genomic_DNA"/>
</dbReference>
<proteinExistence type="predicted"/>
<keyword evidence="2" id="KW-1185">Reference proteome</keyword>
<dbReference type="AlphaFoldDB" id="A0AAV4V5M5"/>
<gene>
    <name evidence="1" type="ORF">CDAR_105161</name>
</gene>
<organism evidence="1 2">
    <name type="scientific">Caerostris darwini</name>
    <dbReference type="NCBI Taxonomy" id="1538125"/>
    <lineage>
        <taxon>Eukaryota</taxon>
        <taxon>Metazoa</taxon>
        <taxon>Ecdysozoa</taxon>
        <taxon>Arthropoda</taxon>
        <taxon>Chelicerata</taxon>
        <taxon>Arachnida</taxon>
        <taxon>Araneae</taxon>
        <taxon>Araneomorphae</taxon>
        <taxon>Entelegynae</taxon>
        <taxon>Araneoidea</taxon>
        <taxon>Araneidae</taxon>
        <taxon>Caerostris</taxon>
    </lineage>
</organism>